<keyword evidence="1" id="KW-0472">Membrane</keyword>
<comment type="caution">
    <text evidence="2">The sequence shown here is derived from an EMBL/GenBank/DDBJ whole genome shotgun (WGS) entry which is preliminary data.</text>
</comment>
<gene>
    <name evidence="2" type="ORF">A3K06_01780</name>
</gene>
<evidence type="ECO:0000256" key="1">
    <source>
        <dbReference type="SAM" id="Phobius"/>
    </source>
</evidence>
<organism evidence="2 3">
    <name type="scientific">Candidatus Doudnabacteria bacterium RIFCSPHIGHO2_01_52_17</name>
    <dbReference type="NCBI Taxonomy" id="1817820"/>
    <lineage>
        <taxon>Bacteria</taxon>
        <taxon>Candidatus Doudnaibacteriota</taxon>
    </lineage>
</organism>
<sequence length="135" mass="15378">MRKFVNFVWALAFTWTLPLAVFAVFAFGTQGLQVGDWGNIGLVMFQAMAVGFAIDMVRHFPMIAELFYFFKASTFLVPGYVLFELGLRRTWPEGEGQSLLLLAGAGLATGLVFDALRYYFRRRRKRFITNQSSDI</sequence>
<feature type="transmembrane region" description="Helical" evidence="1">
    <location>
        <begin position="34"/>
        <end position="54"/>
    </location>
</feature>
<protein>
    <submittedName>
        <fullName evidence="2">Uncharacterized protein</fullName>
    </submittedName>
</protein>
<dbReference type="Proteomes" id="UP000176547">
    <property type="component" value="Unassembled WGS sequence"/>
</dbReference>
<feature type="transmembrane region" description="Helical" evidence="1">
    <location>
        <begin position="66"/>
        <end position="87"/>
    </location>
</feature>
<dbReference type="EMBL" id="MFEG01000072">
    <property type="protein sequence ID" value="OGE74095.1"/>
    <property type="molecule type" value="Genomic_DNA"/>
</dbReference>
<evidence type="ECO:0000313" key="2">
    <source>
        <dbReference type="EMBL" id="OGE74095.1"/>
    </source>
</evidence>
<feature type="transmembrane region" description="Helical" evidence="1">
    <location>
        <begin position="99"/>
        <end position="120"/>
    </location>
</feature>
<keyword evidence="1" id="KW-1133">Transmembrane helix</keyword>
<feature type="transmembrane region" description="Helical" evidence="1">
    <location>
        <begin position="7"/>
        <end position="28"/>
    </location>
</feature>
<proteinExistence type="predicted"/>
<keyword evidence="1" id="KW-0812">Transmembrane</keyword>
<name>A0A1F5N8X4_9BACT</name>
<dbReference type="AlphaFoldDB" id="A0A1F5N8X4"/>
<accession>A0A1F5N8X4</accession>
<evidence type="ECO:0000313" key="3">
    <source>
        <dbReference type="Proteomes" id="UP000176547"/>
    </source>
</evidence>
<reference evidence="2 3" key="1">
    <citation type="journal article" date="2016" name="Nat. Commun.">
        <title>Thousands of microbial genomes shed light on interconnected biogeochemical processes in an aquifer system.</title>
        <authorList>
            <person name="Anantharaman K."/>
            <person name="Brown C.T."/>
            <person name="Hug L.A."/>
            <person name="Sharon I."/>
            <person name="Castelle C.J."/>
            <person name="Probst A.J."/>
            <person name="Thomas B.C."/>
            <person name="Singh A."/>
            <person name="Wilkins M.J."/>
            <person name="Karaoz U."/>
            <person name="Brodie E.L."/>
            <person name="Williams K.H."/>
            <person name="Hubbard S.S."/>
            <person name="Banfield J.F."/>
        </authorList>
    </citation>
    <scope>NUCLEOTIDE SEQUENCE [LARGE SCALE GENOMIC DNA]</scope>
</reference>